<organism evidence="2 3">
    <name type="scientific">Ilex paraguariensis</name>
    <name type="common">yerba mate</name>
    <dbReference type="NCBI Taxonomy" id="185542"/>
    <lineage>
        <taxon>Eukaryota</taxon>
        <taxon>Viridiplantae</taxon>
        <taxon>Streptophyta</taxon>
        <taxon>Embryophyta</taxon>
        <taxon>Tracheophyta</taxon>
        <taxon>Spermatophyta</taxon>
        <taxon>Magnoliopsida</taxon>
        <taxon>eudicotyledons</taxon>
        <taxon>Gunneridae</taxon>
        <taxon>Pentapetalae</taxon>
        <taxon>asterids</taxon>
        <taxon>campanulids</taxon>
        <taxon>Aquifoliales</taxon>
        <taxon>Aquifoliaceae</taxon>
        <taxon>Ilex</taxon>
    </lineage>
</organism>
<dbReference type="Gene3D" id="3.30.420.10">
    <property type="entry name" value="Ribonuclease H-like superfamily/Ribonuclease H"/>
    <property type="match status" value="1"/>
</dbReference>
<reference evidence="2 3" key="1">
    <citation type="submission" date="2024-02" db="EMBL/GenBank/DDBJ databases">
        <authorList>
            <person name="Vignale AGUSTIN F."/>
            <person name="Sosa J E."/>
            <person name="Modenutti C."/>
        </authorList>
    </citation>
    <scope>NUCLEOTIDE SEQUENCE [LARGE SCALE GENOMIC DNA]</scope>
</reference>
<dbReference type="InterPro" id="IPR002156">
    <property type="entry name" value="RNaseH_domain"/>
</dbReference>
<name>A0ABC8RA79_9AQUA</name>
<dbReference type="Proteomes" id="UP001642360">
    <property type="component" value="Unassembled WGS sequence"/>
</dbReference>
<protein>
    <recommendedName>
        <fullName evidence="1">RNase H type-1 domain-containing protein</fullName>
    </recommendedName>
</protein>
<keyword evidence="3" id="KW-1185">Reference proteome</keyword>
<dbReference type="InterPro" id="IPR012337">
    <property type="entry name" value="RNaseH-like_sf"/>
</dbReference>
<dbReference type="InterPro" id="IPR036397">
    <property type="entry name" value="RNaseH_sf"/>
</dbReference>
<evidence type="ECO:0000313" key="3">
    <source>
        <dbReference type="Proteomes" id="UP001642360"/>
    </source>
</evidence>
<evidence type="ECO:0000259" key="1">
    <source>
        <dbReference type="Pfam" id="PF13456"/>
    </source>
</evidence>
<sequence length="99" mass="11495">MNHTTESFYLTASQLKRKSKKRLGSNMRAECLAFLDSLKLIMQYGLGNSQFLFESDSHVLVHMVTGKTEVPWRLQRILEETWSLLKGRQYQMSHCIQGS</sequence>
<dbReference type="EMBL" id="CAUOFW020001181">
    <property type="protein sequence ID" value="CAK9141888.1"/>
    <property type="molecule type" value="Genomic_DNA"/>
</dbReference>
<gene>
    <name evidence="2" type="ORF">ILEXP_LOCUS9513</name>
</gene>
<evidence type="ECO:0000313" key="2">
    <source>
        <dbReference type="EMBL" id="CAK9141888.1"/>
    </source>
</evidence>
<dbReference type="SUPFAM" id="SSF53098">
    <property type="entry name" value="Ribonuclease H-like"/>
    <property type="match status" value="1"/>
</dbReference>
<dbReference type="AlphaFoldDB" id="A0ABC8RA79"/>
<comment type="caution">
    <text evidence="2">The sequence shown here is derived from an EMBL/GenBank/DDBJ whole genome shotgun (WGS) entry which is preliminary data.</text>
</comment>
<proteinExistence type="predicted"/>
<dbReference type="Pfam" id="PF13456">
    <property type="entry name" value="RVT_3"/>
    <property type="match status" value="1"/>
</dbReference>
<feature type="domain" description="RNase H type-1" evidence="1">
    <location>
        <begin position="20"/>
        <end position="88"/>
    </location>
</feature>
<accession>A0ABC8RA79</accession>